<feature type="compositionally biased region" description="Polar residues" evidence="5">
    <location>
        <begin position="23"/>
        <end position="42"/>
    </location>
</feature>
<feature type="region of interest" description="Disordered" evidence="5">
    <location>
        <begin position="1"/>
        <end position="76"/>
    </location>
</feature>
<dbReference type="Proteomes" id="UP001188597">
    <property type="component" value="Unassembled WGS sequence"/>
</dbReference>
<feature type="compositionally biased region" description="Basic and acidic residues" evidence="5">
    <location>
        <begin position="10"/>
        <end position="22"/>
    </location>
</feature>
<keyword evidence="2" id="KW-0805">Transcription regulation</keyword>
<dbReference type="GO" id="GO:0006355">
    <property type="term" value="P:regulation of DNA-templated transcription"/>
    <property type="evidence" value="ECO:0007669"/>
    <property type="project" value="InterPro"/>
</dbReference>
<dbReference type="InterPro" id="IPR044847">
    <property type="entry name" value="KAN_fam"/>
</dbReference>
<evidence type="ECO:0000256" key="4">
    <source>
        <dbReference type="ARBA" id="ARBA00023242"/>
    </source>
</evidence>
<dbReference type="InterPro" id="IPR006447">
    <property type="entry name" value="Myb_dom_plants"/>
</dbReference>
<dbReference type="PANTHER" id="PTHR31496">
    <property type="entry name" value="TRANSCRIPTION FACTOR KAN2-RELATED"/>
    <property type="match status" value="1"/>
</dbReference>
<evidence type="ECO:0008006" key="8">
    <source>
        <dbReference type="Google" id="ProtNLM"/>
    </source>
</evidence>
<evidence type="ECO:0000313" key="6">
    <source>
        <dbReference type="EMBL" id="KAK3024754.1"/>
    </source>
</evidence>
<dbReference type="AlphaFoldDB" id="A0AA88WER2"/>
<protein>
    <recommendedName>
        <fullName evidence="8">HTH myb-type domain-containing protein</fullName>
    </recommendedName>
</protein>
<dbReference type="GO" id="GO:0010158">
    <property type="term" value="P:abaxial cell fate specification"/>
    <property type="evidence" value="ECO:0007669"/>
    <property type="project" value="InterPro"/>
</dbReference>
<dbReference type="InterPro" id="IPR009057">
    <property type="entry name" value="Homeodomain-like_sf"/>
</dbReference>
<evidence type="ECO:0000256" key="3">
    <source>
        <dbReference type="ARBA" id="ARBA00023163"/>
    </source>
</evidence>
<organism evidence="6 7">
    <name type="scientific">Escallonia herrerae</name>
    <dbReference type="NCBI Taxonomy" id="1293975"/>
    <lineage>
        <taxon>Eukaryota</taxon>
        <taxon>Viridiplantae</taxon>
        <taxon>Streptophyta</taxon>
        <taxon>Embryophyta</taxon>
        <taxon>Tracheophyta</taxon>
        <taxon>Spermatophyta</taxon>
        <taxon>Magnoliopsida</taxon>
        <taxon>eudicotyledons</taxon>
        <taxon>Gunneridae</taxon>
        <taxon>Pentapetalae</taxon>
        <taxon>asterids</taxon>
        <taxon>campanulids</taxon>
        <taxon>Escalloniales</taxon>
        <taxon>Escalloniaceae</taxon>
        <taxon>Escallonia</taxon>
    </lineage>
</organism>
<dbReference type="Gene3D" id="1.10.10.60">
    <property type="entry name" value="Homeodomain-like"/>
    <property type="match status" value="1"/>
</dbReference>
<accession>A0AA88WER2</accession>
<dbReference type="PANTHER" id="PTHR31496:SF3">
    <property type="entry name" value="TRANSCRIPTION REPRESSOR KAN1"/>
    <property type="match status" value="1"/>
</dbReference>
<sequence length="167" mass="18620">METTMTPMAERTDKFVEAKSKGSDTQANGSSPLSSQKCSSFDLNIVTIDEDEESATPVPGEELAEEGTSREAQSSRATPKLVLQLMNVKGLSIAHVKSHLQMYRSKKLDKYGQVLSHTNRLVHEKDHIMEMHQRFNPYGHFSLENKSRPLFSPLAKGSFDYAASSSR</sequence>
<dbReference type="EMBL" id="JAVXUP010000585">
    <property type="protein sequence ID" value="KAK3024754.1"/>
    <property type="molecule type" value="Genomic_DNA"/>
</dbReference>
<evidence type="ECO:0000256" key="1">
    <source>
        <dbReference type="ARBA" id="ARBA00004123"/>
    </source>
</evidence>
<dbReference type="SUPFAM" id="SSF46689">
    <property type="entry name" value="Homeodomain-like"/>
    <property type="match status" value="1"/>
</dbReference>
<name>A0AA88WER2_9ASTE</name>
<keyword evidence="4" id="KW-0539">Nucleus</keyword>
<comment type="caution">
    <text evidence="6">The sequence shown here is derived from an EMBL/GenBank/DDBJ whole genome shotgun (WGS) entry which is preliminary data.</text>
</comment>
<dbReference type="GO" id="GO:0000976">
    <property type="term" value="F:transcription cis-regulatory region binding"/>
    <property type="evidence" value="ECO:0007669"/>
    <property type="project" value="InterPro"/>
</dbReference>
<keyword evidence="3" id="KW-0804">Transcription</keyword>
<evidence type="ECO:0000256" key="2">
    <source>
        <dbReference type="ARBA" id="ARBA00023015"/>
    </source>
</evidence>
<proteinExistence type="predicted"/>
<comment type="subcellular location">
    <subcellularLocation>
        <location evidence="1">Nucleus</location>
    </subcellularLocation>
</comment>
<dbReference type="NCBIfam" id="TIGR01557">
    <property type="entry name" value="myb_SHAQKYF"/>
    <property type="match status" value="1"/>
</dbReference>
<keyword evidence="7" id="KW-1185">Reference proteome</keyword>
<dbReference type="GO" id="GO:0005634">
    <property type="term" value="C:nucleus"/>
    <property type="evidence" value="ECO:0007669"/>
    <property type="project" value="UniProtKB-SubCell"/>
</dbReference>
<gene>
    <name evidence="6" type="ORF">RJ639_043697</name>
</gene>
<evidence type="ECO:0000256" key="5">
    <source>
        <dbReference type="SAM" id="MobiDB-lite"/>
    </source>
</evidence>
<evidence type="ECO:0000313" key="7">
    <source>
        <dbReference type="Proteomes" id="UP001188597"/>
    </source>
</evidence>
<reference evidence="6" key="1">
    <citation type="submission" date="2022-12" db="EMBL/GenBank/DDBJ databases">
        <title>Draft genome assemblies for two species of Escallonia (Escalloniales).</title>
        <authorList>
            <person name="Chanderbali A."/>
            <person name="Dervinis C."/>
            <person name="Anghel I."/>
            <person name="Soltis D."/>
            <person name="Soltis P."/>
            <person name="Zapata F."/>
        </authorList>
    </citation>
    <scope>NUCLEOTIDE SEQUENCE</scope>
    <source>
        <strain evidence="6">UCBG64.0493</strain>
        <tissue evidence="6">Leaf</tissue>
    </source>
</reference>